<feature type="domain" description="Galectin" evidence="3">
    <location>
        <begin position="13"/>
        <end position="145"/>
    </location>
</feature>
<dbReference type="EMBL" id="HBUE01326138">
    <property type="protein sequence ID" value="CAG6590953.1"/>
    <property type="molecule type" value="Transcribed_RNA"/>
</dbReference>
<dbReference type="SMART" id="SM00276">
    <property type="entry name" value="GLECT"/>
    <property type="match status" value="1"/>
</dbReference>
<dbReference type="GO" id="GO:0016936">
    <property type="term" value="F:galactoside binding"/>
    <property type="evidence" value="ECO:0007669"/>
    <property type="project" value="TreeGrafter"/>
</dbReference>
<dbReference type="EMBL" id="HBUE01219564">
    <property type="protein sequence ID" value="CAG6538935.1"/>
    <property type="molecule type" value="Transcribed_RNA"/>
</dbReference>
<evidence type="ECO:0000256" key="1">
    <source>
        <dbReference type="ARBA" id="ARBA00022734"/>
    </source>
</evidence>
<accession>A0A8D8HP47</accession>
<dbReference type="InterPro" id="IPR044156">
    <property type="entry name" value="Galectin-like"/>
</dbReference>
<protein>
    <recommendedName>
        <fullName evidence="2">Galectin</fullName>
    </recommendedName>
</protein>
<evidence type="ECO:0000313" key="4">
    <source>
        <dbReference type="EMBL" id="CAG6538935.1"/>
    </source>
</evidence>
<dbReference type="SMART" id="SM00908">
    <property type="entry name" value="Gal-bind_lectin"/>
    <property type="match status" value="1"/>
</dbReference>
<reference evidence="4" key="1">
    <citation type="submission" date="2021-05" db="EMBL/GenBank/DDBJ databases">
        <authorList>
            <person name="Alioto T."/>
            <person name="Alioto T."/>
            <person name="Gomez Garrido J."/>
        </authorList>
    </citation>
    <scope>NUCLEOTIDE SEQUENCE</scope>
</reference>
<dbReference type="PANTHER" id="PTHR11346:SF176">
    <property type="entry name" value="32 KDA BETA-GALACTOSIDE-BINDING LECTIN LEC-3"/>
    <property type="match status" value="1"/>
</dbReference>
<evidence type="ECO:0000256" key="2">
    <source>
        <dbReference type="RuleBase" id="RU102079"/>
    </source>
</evidence>
<dbReference type="PANTHER" id="PTHR11346">
    <property type="entry name" value="GALECTIN"/>
    <property type="match status" value="1"/>
</dbReference>
<dbReference type="Gene3D" id="2.60.120.200">
    <property type="match status" value="1"/>
</dbReference>
<name>A0A8D8HP47_CULPI</name>
<dbReference type="InterPro" id="IPR013320">
    <property type="entry name" value="ConA-like_dom_sf"/>
</dbReference>
<sequence>MVRVEAFNSLPSFIECLPEGWGLNWKIIIRGKLNDESFDVNLQNVIEGPSDDEDTPLHVSVRPGCEEIVCNAYEGGYGWGPEERQLGCAIQTGADFEVEVTVKPNAFGVWINGSHHADFTHRQPWEALRYVAVVGNVELEYLSAEQI</sequence>
<dbReference type="SUPFAM" id="SSF49899">
    <property type="entry name" value="Concanavalin A-like lectins/glucanases"/>
    <property type="match status" value="1"/>
</dbReference>
<dbReference type="CDD" id="cd00070">
    <property type="entry name" value="GLECT"/>
    <property type="match status" value="1"/>
</dbReference>
<dbReference type="AlphaFoldDB" id="A0A8D8HP47"/>
<keyword evidence="1 2" id="KW-0430">Lectin</keyword>
<evidence type="ECO:0000259" key="3">
    <source>
        <dbReference type="PROSITE" id="PS51304"/>
    </source>
</evidence>
<dbReference type="GO" id="GO:0030246">
    <property type="term" value="F:carbohydrate binding"/>
    <property type="evidence" value="ECO:0007669"/>
    <property type="project" value="UniProtKB-UniRule"/>
</dbReference>
<dbReference type="Pfam" id="PF00337">
    <property type="entry name" value="Gal-bind_lectin"/>
    <property type="match status" value="1"/>
</dbReference>
<proteinExistence type="predicted"/>
<dbReference type="PROSITE" id="PS51304">
    <property type="entry name" value="GALECTIN"/>
    <property type="match status" value="1"/>
</dbReference>
<dbReference type="InterPro" id="IPR001079">
    <property type="entry name" value="Galectin_CRD"/>
</dbReference>
<organism evidence="4">
    <name type="scientific">Culex pipiens</name>
    <name type="common">House mosquito</name>
    <dbReference type="NCBI Taxonomy" id="7175"/>
    <lineage>
        <taxon>Eukaryota</taxon>
        <taxon>Metazoa</taxon>
        <taxon>Ecdysozoa</taxon>
        <taxon>Arthropoda</taxon>
        <taxon>Hexapoda</taxon>
        <taxon>Insecta</taxon>
        <taxon>Pterygota</taxon>
        <taxon>Neoptera</taxon>
        <taxon>Endopterygota</taxon>
        <taxon>Diptera</taxon>
        <taxon>Nematocera</taxon>
        <taxon>Culicoidea</taxon>
        <taxon>Culicidae</taxon>
        <taxon>Culicinae</taxon>
        <taxon>Culicini</taxon>
        <taxon>Culex</taxon>
        <taxon>Culex</taxon>
    </lineage>
</organism>